<sequence>MSQMEGQFKFPGTSQWGQASDYQWRWMPNQNWDGWTLTPFIPSEHIPPFPRWPENATEPNQSPVTYYQIKDLPQTKHDIQSRKRHLSSSAPEAEGAAELAKTIWGIIHPQTPFQEAANQSEVLTQEATKAETAARELKATTLQTPPTVPSRSKLIPHQPRKPALKVVPFTTPPRKLAPATGRTTLIPPTVPTPIPPKPSNMDASSMWGALGYLTALQGAFFSWTKTQEMLKTVDSWWTSLSFPGSPMRCLGLGSPLPISPHSPSYCPPTCSGYRSMCLRRSIIFLLLLTLLLVCLLVYLDFHGLILMCGTCPPECSKTCTTAENKTCCCCCEKTGDTCTCPNVPWAFVSFLWELALARFSWLSFLQYCVNFFVEHSTMSLLLLIWMTLYWGANLTHILFLLFTLYWTFYRGTG</sequence>
<name>A0A8F3CIQ7_HBV</name>
<keyword evidence="13" id="KW-1160">Virus entry into host cell</keyword>
<evidence type="ECO:0000256" key="8">
    <source>
        <dbReference type="ARBA" id="ARBA00022844"/>
    </source>
</evidence>
<organismHost>
    <name type="scientific">Homo sapiens</name>
    <name type="common">Human</name>
    <dbReference type="NCBI Taxonomy" id="9606"/>
</organismHost>
<keyword evidence="8" id="KW-0946">Virion</keyword>
<evidence type="ECO:0000256" key="5">
    <source>
        <dbReference type="ARBA" id="ARBA00022692"/>
    </source>
</evidence>
<keyword evidence="3" id="KW-0945">Host-virus interaction</keyword>
<evidence type="ECO:0000256" key="2">
    <source>
        <dbReference type="ARBA" id="ARBA00022506"/>
    </source>
</evidence>
<keyword evidence="5 16" id="KW-0812">Transmembrane</keyword>
<evidence type="ECO:0000256" key="15">
    <source>
        <dbReference type="SAM" id="MobiDB-lite"/>
    </source>
</evidence>
<evidence type="ECO:0000256" key="1">
    <source>
        <dbReference type="ARBA" id="ARBA00004182"/>
    </source>
</evidence>
<evidence type="ECO:0000256" key="6">
    <source>
        <dbReference type="ARBA" id="ARBA00022707"/>
    </source>
</evidence>
<feature type="transmembrane region" description="Helical" evidence="16">
    <location>
        <begin position="282"/>
        <end position="299"/>
    </location>
</feature>
<dbReference type="GO" id="GO:0039663">
    <property type="term" value="P:membrane fusion involved in viral entry into host cell"/>
    <property type="evidence" value="ECO:0007669"/>
    <property type="project" value="UniProtKB-KW"/>
</dbReference>
<dbReference type="InterPro" id="IPR000349">
    <property type="entry name" value="HBV_HBSAG"/>
</dbReference>
<reference evidence="17" key="1">
    <citation type="journal article" date="2021" name="Viruses">
        <title>Discovery and Characterization of Actively Replicating DNA and Retro-Transcribing Viruses in Lower Vertebrate Hosts Based on RNA Sequencing.</title>
        <authorList>
            <person name="Chen X.X."/>
            <person name="Wu W.C."/>
            <person name="Shi M."/>
        </authorList>
    </citation>
    <scope>NUCLEOTIDE SEQUENCE</scope>
    <source>
        <strain evidence="17">Cxx12</strain>
    </source>
</reference>
<evidence type="ECO:0000256" key="3">
    <source>
        <dbReference type="ARBA" id="ARBA00022581"/>
    </source>
</evidence>
<protein>
    <recommendedName>
        <fullName evidence="14">Large envelope protein</fullName>
    </recommendedName>
</protein>
<evidence type="ECO:0000256" key="12">
    <source>
        <dbReference type="ARBA" id="ARBA00023288"/>
    </source>
</evidence>
<evidence type="ECO:0000256" key="13">
    <source>
        <dbReference type="ARBA" id="ARBA00023296"/>
    </source>
</evidence>
<dbReference type="GO" id="GO:0019062">
    <property type="term" value="P:virion attachment to host cell"/>
    <property type="evidence" value="ECO:0007669"/>
    <property type="project" value="UniProtKB-KW"/>
</dbReference>
<feature type="transmembrane region" description="Helical" evidence="16">
    <location>
        <begin position="380"/>
        <end position="408"/>
    </location>
</feature>
<evidence type="ECO:0000256" key="16">
    <source>
        <dbReference type="SAM" id="Phobius"/>
    </source>
</evidence>
<evidence type="ECO:0000256" key="14">
    <source>
        <dbReference type="RuleBase" id="RU003356"/>
    </source>
</evidence>
<evidence type="ECO:0000256" key="10">
    <source>
        <dbReference type="ARBA" id="ARBA00023136"/>
    </source>
</evidence>
<keyword evidence="4" id="KW-1162">Viral penetration into host cytoplasm</keyword>
<organismHost>
    <name type="scientific">Pan troglodytes</name>
    <name type="common">Chimpanzee</name>
    <dbReference type="NCBI Taxonomy" id="9598"/>
</organismHost>
<reference evidence="17" key="2">
    <citation type="submission" date="2021-04" db="EMBL/GenBank/DDBJ databases">
        <authorList>
            <person name="Chen X."/>
            <person name="Shi M."/>
            <person name="Wu W."/>
        </authorList>
    </citation>
    <scope>NUCLEOTIDE SEQUENCE</scope>
    <source>
        <strain evidence="17">Cxx12</strain>
    </source>
</reference>
<keyword evidence="10 16" id="KW-0472">Membrane</keyword>
<proteinExistence type="predicted"/>
<evidence type="ECO:0000256" key="9">
    <source>
        <dbReference type="ARBA" id="ARBA00022989"/>
    </source>
</evidence>
<keyword evidence="2" id="KW-1168">Fusion of virus membrane with host membrane</keyword>
<organism evidence="17">
    <name type="scientific">Hepatitis B virus</name>
    <name type="common">HBV</name>
    <dbReference type="NCBI Taxonomy" id="10407"/>
    <lineage>
        <taxon>Viruses</taxon>
        <taxon>Riboviria</taxon>
        <taxon>Pararnavirae</taxon>
        <taxon>Artverviricota</taxon>
        <taxon>Revtraviricetes</taxon>
        <taxon>Blubervirales</taxon>
        <taxon>Hepadnaviridae</taxon>
        <taxon>Orthohepadnavirus</taxon>
        <taxon>Orthohepadnavirus hominoidei</taxon>
    </lineage>
</organism>
<feature type="compositionally biased region" description="Pro residues" evidence="15">
    <location>
        <begin position="188"/>
        <end position="197"/>
    </location>
</feature>
<keyword evidence="6" id="KW-0519">Myristate</keyword>
<comment type="subcellular location">
    <subcellularLocation>
        <location evidence="1">Virion membrane</location>
    </subcellularLocation>
</comment>
<keyword evidence="11" id="KW-0325">Glycoprotein</keyword>
<keyword evidence="9 16" id="KW-1133">Transmembrane helix</keyword>
<dbReference type="GO" id="GO:0055036">
    <property type="term" value="C:virion membrane"/>
    <property type="evidence" value="ECO:0007669"/>
    <property type="project" value="UniProtKB-SubCell"/>
</dbReference>
<keyword evidence="7" id="KW-1161">Viral attachment to host cell</keyword>
<evidence type="ECO:0000256" key="7">
    <source>
        <dbReference type="ARBA" id="ARBA00022804"/>
    </source>
</evidence>
<dbReference type="Pfam" id="PF00695">
    <property type="entry name" value="vMSA"/>
    <property type="match status" value="1"/>
</dbReference>
<evidence type="ECO:0000256" key="11">
    <source>
        <dbReference type="ARBA" id="ARBA00023180"/>
    </source>
</evidence>
<accession>A0A8F3CIQ7</accession>
<dbReference type="GO" id="GO:0046718">
    <property type="term" value="P:symbiont entry into host cell"/>
    <property type="evidence" value="ECO:0007669"/>
    <property type="project" value="UniProtKB-KW"/>
</dbReference>
<keyword evidence="12" id="KW-0449">Lipoprotein</keyword>
<evidence type="ECO:0000256" key="4">
    <source>
        <dbReference type="ARBA" id="ARBA00022595"/>
    </source>
</evidence>
<dbReference type="EMBL" id="MZ244217">
    <property type="protein sequence ID" value="QWY26521.1"/>
    <property type="molecule type" value="Genomic_DNA"/>
</dbReference>
<feature type="region of interest" description="Disordered" evidence="15">
    <location>
        <begin position="170"/>
        <end position="197"/>
    </location>
</feature>
<evidence type="ECO:0000313" key="17">
    <source>
        <dbReference type="EMBL" id="QWY26521.1"/>
    </source>
</evidence>
<feature type="region of interest" description="Disordered" evidence="15">
    <location>
        <begin position="137"/>
        <end position="156"/>
    </location>
</feature>